<reference evidence="1 2" key="1">
    <citation type="submission" date="2017-01" db="EMBL/GenBank/DDBJ databases">
        <authorList>
            <person name="Varghese N."/>
            <person name="Submissions S."/>
        </authorList>
    </citation>
    <scope>NUCLEOTIDE SEQUENCE [LARGE SCALE GENOMIC DNA]</scope>
    <source>
        <strain evidence="1 2">DSM 2061</strain>
    </source>
</reference>
<evidence type="ECO:0008006" key="3">
    <source>
        <dbReference type="Google" id="ProtNLM"/>
    </source>
</evidence>
<keyword evidence="2" id="KW-1185">Reference proteome</keyword>
<proteinExistence type="predicted"/>
<sequence length="182" mass="21351">MGALKHFIWAVCLLGFGMVFSQEEEVIVWDADRKLQWSDFKGSYFKTAWAAATTASGISYSFTSFTKEGQLYLDFVVQSEFYPQKSWYRPELCDSIILGHEQLHFDISELYARKMRKRLAQTQFTMNAKAEVRAIYKAILKELGNFQNKYDRETNFSRNLEKQALWNRQIEAALKEEKPSRN</sequence>
<dbReference type="Pfam" id="PF06037">
    <property type="entry name" value="DUF922"/>
    <property type="match status" value="1"/>
</dbReference>
<gene>
    <name evidence="1" type="ORF">SAMN05421766_106137</name>
</gene>
<name>A0ABY1L0G3_9FLAO</name>
<dbReference type="Proteomes" id="UP000185728">
    <property type="component" value="Unassembled WGS sequence"/>
</dbReference>
<protein>
    <recommendedName>
        <fullName evidence="3">DUF922 domain-containing protein</fullName>
    </recommendedName>
</protein>
<dbReference type="InterPro" id="IPR010321">
    <property type="entry name" value="DUF922"/>
</dbReference>
<evidence type="ECO:0000313" key="2">
    <source>
        <dbReference type="Proteomes" id="UP000185728"/>
    </source>
</evidence>
<dbReference type="RefSeq" id="WP_076456611.1">
    <property type="nucleotide sequence ID" value="NZ_FTOB01000006.1"/>
</dbReference>
<evidence type="ECO:0000313" key="1">
    <source>
        <dbReference type="EMBL" id="SIS99130.1"/>
    </source>
</evidence>
<organism evidence="1 2">
    <name type="scientific">Zobellia uliginosa</name>
    <dbReference type="NCBI Taxonomy" id="143224"/>
    <lineage>
        <taxon>Bacteria</taxon>
        <taxon>Pseudomonadati</taxon>
        <taxon>Bacteroidota</taxon>
        <taxon>Flavobacteriia</taxon>
        <taxon>Flavobacteriales</taxon>
        <taxon>Flavobacteriaceae</taxon>
        <taxon>Zobellia</taxon>
    </lineage>
</organism>
<accession>A0ABY1L0G3</accession>
<comment type="caution">
    <text evidence="1">The sequence shown here is derived from an EMBL/GenBank/DDBJ whole genome shotgun (WGS) entry which is preliminary data.</text>
</comment>
<dbReference type="EMBL" id="FTOB01000006">
    <property type="protein sequence ID" value="SIS99130.1"/>
    <property type="molecule type" value="Genomic_DNA"/>
</dbReference>